<dbReference type="Pfam" id="PF00535">
    <property type="entry name" value="Glycos_transf_2"/>
    <property type="match status" value="1"/>
</dbReference>
<evidence type="ECO:0000259" key="1">
    <source>
        <dbReference type="Pfam" id="PF00535"/>
    </source>
</evidence>
<gene>
    <name evidence="2" type="ORF">ACFFGT_27250</name>
</gene>
<dbReference type="PANTHER" id="PTHR22916">
    <property type="entry name" value="GLYCOSYLTRANSFERASE"/>
    <property type="match status" value="1"/>
</dbReference>
<feature type="domain" description="Glycosyltransferase 2-like" evidence="1">
    <location>
        <begin position="10"/>
        <end position="135"/>
    </location>
</feature>
<reference evidence="2 3" key="1">
    <citation type="submission" date="2024-09" db="EMBL/GenBank/DDBJ databases">
        <authorList>
            <person name="Sun Q."/>
            <person name="Mori K."/>
        </authorList>
    </citation>
    <scope>NUCLEOTIDE SEQUENCE [LARGE SCALE GENOMIC DNA]</scope>
    <source>
        <strain evidence="2 3">NCAIM B.02415</strain>
    </source>
</reference>
<name>A0ABV6LEP1_9SPHI</name>
<sequence length="286" mass="33829">MITDQDLMVSVCCTTYNHKEFIGQAIESFLMQETSFRYEIVIGDDCSTDGTTEILRSYKEKYPDKIKLILPEKNRGAHLNTINTLNACEGKYIALCDGDDYWTNPQKLQKQVDFLENNPEYIICCHYTRVIDIHNNTLNMEANPVPLEYTYHDLLVGRQVETKTATLVYHNIPEVHELFQKSWYPNCYAADKFFKLFATFNTGRKIYVMPEVMSCYRNHAGGIWSMIRNEARMEMVISDFNLIIRRFTYRGMQKKMLLLLYIKRYILFELRRSRLRKAFDTVKYLL</sequence>
<dbReference type="PANTHER" id="PTHR22916:SF3">
    <property type="entry name" value="UDP-GLCNAC:BETAGAL BETA-1,3-N-ACETYLGLUCOSAMINYLTRANSFERASE-LIKE PROTEIN 1"/>
    <property type="match status" value="1"/>
</dbReference>
<comment type="caution">
    <text evidence="2">The sequence shown here is derived from an EMBL/GenBank/DDBJ whole genome shotgun (WGS) entry which is preliminary data.</text>
</comment>
<dbReference type="Gene3D" id="3.90.550.10">
    <property type="entry name" value="Spore Coat Polysaccharide Biosynthesis Protein SpsA, Chain A"/>
    <property type="match status" value="1"/>
</dbReference>
<dbReference type="SUPFAM" id="SSF53448">
    <property type="entry name" value="Nucleotide-diphospho-sugar transferases"/>
    <property type="match status" value="1"/>
</dbReference>
<proteinExistence type="predicted"/>
<organism evidence="2 3">
    <name type="scientific">Mucilaginibacter angelicae</name>
    <dbReference type="NCBI Taxonomy" id="869718"/>
    <lineage>
        <taxon>Bacteria</taxon>
        <taxon>Pseudomonadati</taxon>
        <taxon>Bacteroidota</taxon>
        <taxon>Sphingobacteriia</taxon>
        <taxon>Sphingobacteriales</taxon>
        <taxon>Sphingobacteriaceae</taxon>
        <taxon>Mucilaginibacter</taxon>
    </lineage>
</organism>
<protein>
    <submittedName>
        <fullName evidence="2">Glycosyltransferase family 2 protein</fullName>
    </submittedName>
</protein>
<accession>A0ABV6LEP1</accession>
<keyword evidence="3" id="KW-1185">Reference proteome</keyword>
<evidence type="ECO:0000313" key="2">
    <source>
        <dbReference type="EMBL" id="MFC0517940.1"/>
    </source>
</evidence>
<dbReference type="InterPro" id="IPR029044">
    <property type="entry name" value="Nucleotide-diphossugar_trans"/>
</dbReference>
<dbReference type="RefSeq" id="WP_377025669.1">
    <property type="nucleotide sequence ID" value="NZ_JBHLTS010000076.1"/>
</dbReference>
<evidence type="ECO:0000313" key="3">
    <source>
        <dbReference type="Proteomes" id="UP001589828"/>
    </source>
</evidence>
<dbReference type="InterPro" id="IPR001173">
    <property type="entry name" value="Glyco_trans_2-like"/>
</dbReference>
<dbReference type="Proteomes" id="UP001589828">
    <property type="component" value="Unassembled WGS sequence"/>
</dbReference>
<dbReference type="EMBL" id="JBHLTS010000076">
    <property type="protein sequence ID" value="MFC0517940.1"/>
    <property type="molecule type" value="Genomic_DNA"/>
</dbReference>